<dbReference type="PROSITE" id="PS51892">
    <property type="entry name" value="SUBTILASE"/>
    <property type="match status" value="1"/>
</dbReference>
<dbReference type="InterPro" id="IPR000209">
    <property type="entry name" value="Peptidase_S8/S53_dom"/>
</dbReference>
<keyword evidence="5" id="KW-0378">Hydrolase</keyword>
<dbReference type="EMBL" id="CP097503">
    <property type="protein sequence ID" value="URD81217.1"/>
    <property type="molecule type" value="Genomic_DNA"/>
</dbReference>
<evidence type="ECO:0000256" key="1">
    <source>
        <dbReference type="ARBA" id="ARBA00011073"/>
    </source>
</evidence>
<gene>
    <name evidence="5" type="ORF">MUK42_02725</name>
</gene>
<dbReference type="SUPFAM" id="SSF52743">
    <property type="entry name" value="Subtilisin-like"/>
    <property type="match status" value="1"/>
</dbReference>
<dbReference type="AlphaFoldDB" id="A0A9E7EQZ9"/>
<dbReference type="GO" id="GO:0006508">
    <property type="term" value="P:proteolysis"/>
    <property type="evidence" value="ECO:0007669"/>
    <property type="project" value="UniProtKB-KW"/>
</dbReference>
<feature type="domain" description="Peptidase S8/S53" evidence="4">
    <location>
        <begin position="2"/>
        <end position="51"/>
    </location>
</feature>
<dbReference type="InterPro" id="IPR036852">
    <property type="entry name" value="Peptidase_S8/S53_dom_sf"/>
</dbReference>
<dbReference type="Pfam" id="PF00082">
    <property type="entry name" value="Peptidase_S8"/>
    <property type="match status" value="1"/>
</dbReference>
<keyword evidence="5" id="KW-0645">Protease</keyword>
<evidence type="ECO:0000256" key="2">
    <source>
        <dbReference type="ARBA" id="ARBA00022729"/>
    </source>
</evidence>
<organism evidence="5 6">
    <name type="scientific">Musa troglodytarum</name>
    <name type="common">fe'i banana</name>
    <dbReference type="NCBI Taxonomy" id="320322"/>
    <lineage>
        <taxon>Eukaryota</taxon>
        <taxon>Viridiplantae</taxon>
        <taxon>Streptophyta</taxon>
        <taxon>Embryophyta</taxon>
        <taxon>Tracheophyta</taxon>
        <taxon>Spermatophyta</taxon>
        <taxon>Magnoliopsida</taxon>
        <taxon>Liliopsida</taxon>
        <taxon>Zingiberales</taxon>
        <taxon>Musaceae</taxon>
        <taxon>Musa</taxon>
    </lineage>
</organism>
<evidence type="ECO:0000259" key="4">
    <source>
        <dbReference type="Pfam" id="PF00082"/>
    </source>
</evidence>
<dbReference type="PANTHER" id="PTHR10795">
    <property type="entry name" value="PROPROTEIN CONVERTASE SUBTILISIN/KEXIN"/>
    <property type="match status" value="1"/>
</dbReference>
<protein>
    <submittedName>
        <fullName evidence="5">Subtilisin-like protease</fullName>
    </submittedName>
</protein>
<evidence type="ECO:0000313" key="5">
    <source>
        <dbReference type="EMBL" id="URD81217.1"/>
    </source>
</evidence>
<dbReference type="OrthoDB" id="4803627at2759"/>
<sequence>MQKFNMISGTSMSCPHLSGIAALIRKANPDWSPAAIKSAIMTTAYVTDNSRGPILDERHLPADFFAIGAGHVNLRRPSTPVSSTTSHPKTTSLISAASTKAISSKLLLADRSIARLQRASEKES</sequence>
<comment type="similarity">
    <text evidence="1 3">Belongs to the peptidase S8 family.</text>
</comment>
<keyword evidence="2" id="KW-0732">Signal</keyword>
<evidence type="ECO:0000256" key="3">
    <source>
        <dbReference type="PROSITE-ProRule" id="PRU01240"/>
    </source>
</evidence>
<keyword evidence="6" id="KW-1185">Reference proteome</keyword>
<comment type="caution">
    <text evidence="3">Lacks conserved residue(s) required for the propagation of feature annotation.</text>
</comment>
<accession>A0A9E7EQZ9</accession>
<reference evidence="5" key="1">
    <citation type="submission" date="2022-05" db="EMBL/GenBank/DDBJ databases">
        <title>The Musa troglodytarum L. genome provides insights into the mechanism of non-climacteric behaviour and enrichment of carotenoids.</title>
        <authorList>
            <person name="Wang J."/>
        </authorList>
    </citation>
    <scope>NUCLEOTIDE SEQUENCE</scope>
    <source>
        <tissue evidence="5">Leaf</tissue>
    </source>
</reference>
<dbReference type="Gene3D" id="3.40.50.200">
    <property type="entry name" value="Peptidase S8/S53 domain"/>
    <property type="match status" value="1"/>
</dbReference>
<proteinExistence type="inferred from homology"/>
<name>A0A9E7EQZ9_9LILI</name>
<dbReference type="GO" id="GO:0004252">
    <property type="term" value="F:serine-type endopeptidase activity"/>
    <property type="evidence" value="ECO:0007669"/>
    <property type="project" value="InterPro"/>
</dbReference>
<dbReference type="InterPro" id="IPR045051">
    <property type="entry name" value="SBT"/>
</dbReference>
<dbReference type="Proteomes" id="UP001055439">
    <property type="component" value="Chromosome 10"/>
</dbReference>
<evidence type="ECO:0000313" key="6">
    <source>
        <dbReference type="Proteomes" id="UP001055439"/>
    </source>
</evidence>